<proteinExistence type="predicted"/>
<name>A0ABZ0HQS7_9HYPH</name>
<dbReference type="InterPro" id="IPR029044">
    <property type="entry name" value="Nucleotide-diphossugar_trans"/>
</dbReference>
<protein>
    <recommendedName>
        <fullName evidence="3">Glycosyl transferase family 8</fullName>
    </recommendedName>
</protein>
<evidence type="ECO:0000313" key="1">
    <source>
        <dbReference type="EMBL" id="WOJ88774.1"/>
    </source>
</evidence>
<dbReference type="EMBL" id="CP136862">
    <property type="protein sequence ID" value="WOJ88774.1"/>
    <property type="molecule type" value="Genomic_DNA"/>
</dbReference>
<reference evidence="1 2" key="1">
    <citation type="submission" date="2023-10" db="EMBL/GenBank/DDBJ databases">
        <title>Novel methanotroph of the genus Methylocapsa from a subarctic wetland.</title>
        <authorList>
            <person name="Belova S.E."/>
            <person name="Oshkin I.Y."/>
            <person name="Miroshnikov K."/>
            <person name="Dedysh S.N."/>
        </authorList>
    </citation>
    <scope>NUCLEOTIDE SEQUENCE [LARGE SCALE GENOMIC DNA]</scope>
    <source>
        <strain evidence="1 2">RX1</strain>
    </source>
</reference>
<gene>
    <name evidence="1" type="ORF">RZS28_13255</name>
</gene>
<dbReference type="SUPFAM" id="SSF53448">
    <property type="entry name" value="Nucleotide-diphospho-sugar transferases"/>
    <property type="match status" value="1"/>
</dbReference>
<evidence type="ECO:0000313" key="2">
    <source>
        <dbReference type="Proteomes" id="UP001626536"/>
    </source>
</evidence>
<dbReference type="RefSeq" id="WP_407338211.1">
    <property type="nucleotide sequence ID" value="NZ_CP136862.1"/>
</dbReference>
<dbReference type="Gene3D" id="3.90.550.10">
    <property type="entry name" value="Spore Coat Polysaccharide Biosynthesis Protein SpsA, Chain A"/>
    <property type="match status" value="1"/>
</dbReference>
<accession>A0ABZ0HQS7</accession>
<organism evidence="1 2">
    <name type="scientific">Methylocapsa polymorpha</name>
    <dbReference type="NCBI Taxonomy" id="3080828"/>
    <lineage>
        <taxon>Bacteria</taxon>
        <taxon>Pseudomonadati</taxon>
        <taxon>Pseudomonadota</taxon>
        <taxon>Alphaproteobacteria</taxon>
        <taxon>Hyphomicrobiales</taxon>
        <taxon>Beijerinckiaceae</taxon>
        <taxon>Methylocapsa</taxon>
    </lineage>
</organism>
<sequence>MSDHLPPDHAPAKKCGIAILANDRISNWLLPFLESYRATNAATPLYLIPYDDNLALTRRAADVYGVHLVTEGSRDLDVLARRLYPFFPGHRRRLRKFMSLALPLDEVLYIDVDTILFRDVREVFGKLEPGKTDFIIASSSEEYVYNKKSEKYDFLRDVRLFNDGFFVTSNKLLSLQDFYAVIAKDGRIFHSVRKRGMLFAQPLSNFVTHRRGLKIASLAECVAGASDESFYKVTDVSFDANGAPLDWLGNRIFFAHWAGATALPDGRVFDKAWQNYARLASERMKI</sequence>
<evidence type="ECO:0008006" key="3">
    <source>
        <dbReference type="Google" id="ProtNLM"/>
    </source>
</evidence>
<dbReference type="Proteomes" id="UP001626536">
    <property type="component" value="Chromosome"/>
</dbReference>
<keyword evidence="2" id="KW-1185">Reference proteome</keyword>